<dbReference type="PRINTS" id="PR00368">
    <property type="entry name" value="FADPNR"/>
</dbReference>
<feature type="domain" description="FAD/NAD(P)-binding" evidence="4">
    <location>
        <begin position="217"/>
        <end position="525"/>
    </location>
</feature>
<proteinExistence type="predicted"/>
<evidence type="ECO:0000256" key="1">
    <source>
        <dbReference type="ARBA" id="ARBA00022630"/>
    </source>
</evidence>
<dbReference type="InterPro" id="IPR050097">
    <property type="entry name" value="Ferredoxin-NADP_redctase_2"/>
</dbReference>
<reference evidence="5" key="2">
    <citation type="submission" date="2020-09" db="EMBL/GenBank/DDBJ databases">
        <authorList>
            <person name="Sun Q."/>
            <person name="Zhou Y."/>
        </authorList>
    </citation>
    <scope>NUCLEOTIDE SEQUENCE</scope>
    <source>
        <strain evidence="5">CGMCC 4.7201</strain>
    </source>
</reference>
<gene>
    <name evidence="5" type="ORF">GCM10012280_24920</name>
</gene>
<keyword evidence="6" id="KW-1185">Reference proteome</keyword>
<evidence type="ECO:0000259" key="4">
    <source>
        <dbReference type="Pfam" id="PF07992"/>
    </source>
</evidence>
<dbReference type="SUPFAM" id="SSF51905">
    <property type="entry name" value="FAD/NAD(P)-binding domain"/>
    <property type="match status" value="1"/>
</dbReference>
<dbReference type="GO" id="GO:0004791">
    <property type="term" value="F:thioredoxin-disulfide reductase (NADPH) activity"/>
    <property type="evidence" value="ECO:0007669"/>
    <property type="project" value="UniProtKB-EC"/>
</dbReference>
<sequence length="538" mass="57917">MVEHDPSSFDVLLTDLTRRFGRAFAVKGAGSSKAALTAVEELARDEEPVALLLVDDGSDDVLIRAHELYPRAKRVLLVDRDYSSTSPAVQAIALGRADYHLVRPWMDNETMYRAVSTFLSSWTKEQEPTFELFRIVAREGDSRVLRLRDVMTRFSMPFGVYPVEREAGRRLLREAGLDASRLPVVIRHDGHVFVDPSLPDLARTIGVSVTNDVNICDVAIVGAGAAGLTAAVYAASEGLDTVLLEQAVSGGQAGTSPLIRNYPGFPHGINGGDLMGQTCEQAWLMGAHIVFAQQAIGLERRGDRRVVHLLDGSEVSARGVVITTGIDWRRLGVPRLEALVGSGVFYGAAVSESRAMQDQDVFIVGAGNSAGQAAVHLAKHARTVTLVVRGDNLAKSTSAYLVRAIEATPNIIVRHRTEVVDGGGDGHLAYLTLADRKADAVERVPATALFILIGGEPHTQWLPDSIARDDQGYLLTGRDIRERSGAHRHHGRAPSVLETSMPGVFAAGDVRRGSIKRVASAVGEGAAAIRLVHDYLGT</sequence>
<dbReference type="PANTHER" id="PTHR48105">
    <property type="entry name" value="THIOREDOXIN REDUCTASE 1-RELATED-RELATED"/>
    <property type="match status" value="1"/>
</dbReference>
<name>A0A917ZNK1_9ACTN</name>
<reference evidence="5" key="1">
    <citation type="journal article" date="2014" name="Int. J. Syst. Evol. Microbiol.">
        <title>Complete genome sequence of Corynebacterium casei LMG S-19264T (=DSM 44701T), isolated from a smear-ripened cheese.</title>
        <authorList>
            <consortium name="US DOE Joint Genome Institute (JGI-PGF)"/>
            <person name="Walter F."/>
            <person name="Albersmeier A."/>
            <person name="Kalinowski J."/>
            <person name="Ruckert C."/>
        </authorList>
    </citation>
    <scope>NUCLEOTIDE SEQUENCE</scope>
    <source>
        <strain evidence="5">CGMCC 4.7201</strain>
    </source>
</reference>
<keyword evidence="2" id="KW-0560">Oxidoreductase</keyword>
<evidence type="ECO:0000313" key="5">
    <source>
        <dbReference type="EMBL" id="GGO87134.1"/>
    </source>
</evidence>
<evidence type="ECO:0000256" key="2">
    <source>
        <dbReference type="ARBA" id="ARBA00023002"/>
    </source>
</evidence>
<dbReference type="InterPro" id="IPR023753">
    <property type="entry name" value="FAD/NAD-binding_dom"/>
</dbReference>
<organism evidence="5 6">
    <name type="scientific">Wenjunlia tyrosinilytica</name>
    <dbReference type="NCBI Taxonomy" id="1544741"/>
    <lineage>
        <taxon>Bacteria</taxon>
        <taxon>Bacillati</taxon>
        <taxon>Actinomycetota</taxon>
        <taxon>Actinomycetes</taxon>
        <taxon>Kitasatosporales</taxon>
        <taxon>Streptomycetaceae</taxon>
        <taxon>Wenjunlia</taxon>
    </lineage>
</organism>
<evidence type="ECO:0000256" key="3">
    <source>
        <dbReference type="ARBA" id="ARBA00048132"/>
    </source>
</evidence>
<dbReference type="InterPro" id="IPR036188">
    <property type="entry name" value="FAD/NAD-bd_sf"/>
</dbReference>
<keyword evidence="1" id="KW-0285">Flavoprotein</keyword>
<dbReference type="PRINTS" id="PR00469">
    <property type="entry name" value="PNDRDTASEII"/>
</dbReference>
<dbReference type="Gene3D" id="3.50.50.60">
    <property type="entry name" value="FAD/NAD(P)-binding domain"/>
    <property type="match status" value="2"/>
</dbReference>
<dbReference type="AlphaFoldDB" id="A0A917ZNK1"/>
<protein>
    <submittedName>
        <fullName evidence="5">Fused response regulator/thioredoxin-disulfide reductase</fullName>
    </submittedName>
</protein>
<dbReference type="Pfam" id="PF07992">
    <property type="entry name" value="Pyr_redox_2"/>
    <property type="match status" value="1"/>
</dbReference>
<dbReference type="EMBL" id="BMMS01000009">
    <property type="protein sequence ID" value="GGO87134.1"/>
    <property type="molecule type" value="Genomic_DNA"/>
</dbReference>
<comment type="caution">
    <text evidence="5">The sequence shown here is derived from an EMBL/GenBank/DDBJ whole genome shotgun (WGS) entry which is preliminary data.</text>
</comment>
<accession>A0A917ZNK1</accession>
<dbReference type="Proteomes" id="UP000641932">
    <property type="component" value="Unassembled WGS sequence"/>
</dbReference>
<comment type="catalytic activity">
    <reaction evidence="3">
        <text>[thioredoxin]-dithiol + NADP(+) = [thioredoxin]-disulfide + NADPH + H(+)</text>
        <dbReference type="Rhea" id="RHEA:20345"/>
        <dbReference type="Rhea" id="RHEA-COMP:10698"/>
        <dbReference type="Rhea" id="RHEA-COMP:10700"/>
        <dbReference type="ChEBI" id="CHEBI:15378"/>
        <dbReference type="ChEBI" id="CHEBI:29950"/>
        <dbReference type="ChEBI" id="CHEBI:50058"/>
        <dbReference type="ChEBI" id="CHEBI:57783"/>
        <dbReference type="ChEBI" id="CHEBI:58349"/>
        <dbReference type="EC" id="1.8.1.9"/>
    </reaction>
</comment>
<evidence type="ECO:0000313" key="6">
    <source>
        <dbReference type="Proteomes" id="UP000641932"/>
    </source>
</evidence>